<evidence type="ECO:0000313" key="4">
    <source>
        <dbReference type="Proteomes" id="UP001597244"/>
    </source>
</evidence>
<dbReference type="Pfam" id="PF16555">
    <property type="entry name" value="GramPos_pilinD1"/>
    <property type="match status" value="1"/>
</dbReference>
<dbReference type="Gene3D" id="2.60.40.10">
    <property type="entry name" value="Immunoglobulins"/>
    <property type="match status" value="3"/>
</dbReference>
<dbReference type="InterPro" id="IPR032364">
    <property type="entry name" value="GramPos_pilinD1_N"/>
</dbReference>
<name>A0ABW4DPK7_9LACO</name>
<dbReference type="Gene3D" id="2.60.40.740">
    <property type="match status" value="1"/>
</dbReference>
<feature type="chain" id="PRO_5045929524" evidence="1">
    <location>
        <begin position="30"/>
        <end position="578"/>
    </location>
</feature>
<evidence type="ECO:0000256" key="1">
    <source>
        <dbReference type="SAM" id="SignalP"/>
    </source>
</evidence>
<dbReference type="InterPro" id="IPR013783">
    <property type="entry name" value="Ig-like_fold"/>
</dbReference>
<evidence type="ECO:0000259" key="2">
    <source>
        <dbReference type="Pfam" id="PF16555"/>
    </source>
</evidence>
<dbReference type="InterPro" id="IPR026466">
    <property type="entry name" value="Fim_isopep_form_D2_dom"/>
</dbReference>
<feature type="domain" description="Gram-positive pilin subunit D1 N-terminal" evidence="2">
    <location>
        <begin position="38"/>
        <end position="202"/>
    </location>
</feature>
<dbReference type="Proteomes" id="UP001597244">
    <property type="component" value="Unassembled WGS sequence"/>
</dbReference>
<keyword evidence="1" id="KW-0732">Signal</keyword>
<gene>
    <name evidence="3" type="ORF">ACFQ4L_10965</name>
</gene>
<proteinExistence type="predicted"/>
<dbReference type="RefSeq" id="WP_125576918.1">
    <property type="nucleotide sequence ID" value="NZ_JBHTOF010000104.1"/>
</dbReference>
<evidence type="ECO:0000313" key="3">
    <source>
        <dbReference type="EMBL" id="MFD1466584.1"/>
    </source>
</evidence>
<sequence length="578" mass="62370">MKKKINHRLWSIFSLIALLFPLIASVGQASTVVAATVETAKVTLHKRVGVTGNHQNTGSVMDFDGTALNGVTFQAFDVTEEYYRLRGQADHVNTPVEEIYDLLKSSANITQGTPPSITYGANTLGGAYKGSQTTAGEGTAVFGELPKKSGGKDAVYLFHESDSPETVTDKEDVVLGFPVYEFAGGVYTDNELSDIHLYPKNEQASGGMELVKTTDTLAGKNIPVAGATFVIHRIRDNVEQWVTGIDDSNGEIIWGTKGNAFEFVTDAAGKFITTPYTVLDENGVEISSHNFKFAAGDYLVSEIAAPTGMVIPESAINHPFTIDPNTNTAEKIEIKNDTPDIEKELDVDNNDFTVGQEIPFKINFLVPSGIADTTTPTSGVYRYTEFNIVDTPSDNLAYVAGQTATLWAGETQVTDLDFRIVPSATDGGFTVYFNDDEDSTTPDLAILGKYASQTLTLKFNMVLTSNAVPDEKEENKPTLNWTNDSTKGYKDGDEVEVITYGHKFSKIDAVTGATLNGAQFVVQKGEGSDALYCTGDIENLWVAAPDDDEDETWENLGVKIYTSDADGLVTVSGLAAGD</sequence>
<reference evidence="4" key="1">
    <citation type="journal article" date="2019" name="Int. J. Syst. Evol. Microbiol.">
        <title>The Global Catalogue of Microorganisms (GCM) 10K type strain sequencing project: providing services to taxonomists for standard genome sequencing and annotation.</title>
        <authorList>
            <consortium name="The Broad Institute Genomics Platform"/>
            <consortium name="The Broad Institute Genome Sequencing Center for Infectious Disease"/>
            <person name="Wu L."/>
            <person name="Ma J."/>
        </authorList>
    </citation>
    <scope>NUCLEOTIDE SEQUENCE [LARGE SCALE GENOMIC DNA]</scope>
    <source>
        <strain evidence="4">CCM 8951</strain>
    </source>
</reference>
<dbReference type="NCBIfam" id="TIGR04226">
    <property type="entry name" value="RrgB_K2N_iso_D2"/>
    <property type="match status" value="1"/>
</dbReference>
<comment type="caution">
    <text evidence="3">The sequence shown here is derived from an EMBL/GenBank/DDBJ whole genome shotgun (WGS) entry which is preliminary data.</text>
</comment>
<keyword evidence="4" id="KW-1185">Reference proteome</keyword>
<feature type="signal peptide" evidence="1">
    <location>
        <begin position="1"/>
        <end position="29"/>
    </location>
</feature>
<protein>
    <submittedName>
        <fullName evidence="3">Pilin N-terminal domain-containing protein</fullName>
    </submittedName>
</protein>
<dbReference type="EMBL" id="JBHTOF010000104">
    <property type="protein sequence ID" value="MFD1466584.1"/>
    <property type="molecule type" value="Genomic_DNA"/>
</dbReference>
<accession>A0ABW4DPK7</accession>
<organism evidence="3 4">
    <name type="scientific">Lapidilactobacillus mulanensis</name>
    <dbReference type="NCBI Taxonomy" id="2485999"/>
    <lineage>
        <taxon>Bacteria</taxon>
        <taxon>Bacillati</taxon>
        <taxon>Bacillota</taxon>
        <taxon>Bacilli</taxon>
        <taxon>Lactobacillales</taxon>
        <taxon>Lactobacillaceae</taxon>
        <taxon>Lapidilactobacillus</taxon>
    </lineage>
</organism>